<evidence type="ECO:0000256" key="3">
    <source>
        <dbReference type="ARBA" id="ARBA00022670"/>
    </source>
</evidence>
<evidence type="ECO:0000256" key="5">
    <source>
        <dbReference type="ARBA" id="ARBA00022801"/>
    </source>
</evidence>
<dbReference type="Gene3D" id="1.20.1300.20">
    <property type="entry name" value="Peptidase C65 Otubain, subdomain 2"/>
    <property type="match status" value="1"/>
</dbReference>
<accession>L1I9P6</accession>
<feature type="region of interest" description="Disordered" evidence="7">
    <location>
        <begin position="673"/>
        <end position="700"/>
    </location>
</feature>
<dbReference type="SMART" id="SM00239">
    <property type="entry name" value="C2"/>
    <property type="match status" value="1"/>
</dbReference>
<dbReference type="CDD" id="cd00030">
    <property type="entry name" value="C2"/>
    <property type="match status" value="1"/>
</dbReference>
<proteinExistence type="predicted"/>
<dbReference type="GeneID" id="17289696"/>
<dbReference type="GO" id="GO:0043130">
    <property type="term" value="F:ubiquitin binding"/>
    <property type="evidence" value="ECO:0007669"/>
    <property type="project" value="TreeGrafter"/>
</dbReference>
<dbReference type="GO" id="GO:0004843">
    <property type="term" value="F:cysteine-type deubiquitinase activity"/>
    <property type="evidence" value="ECO:0007669"/>
    <property type="project" value="UniProtKB-EC"/>
</dbReference>
<keyword evidence="4" id="KW-0833">Ubl conjugation pathway</keyword>
<dbReference type="PANTHER" id="PTHR12931:SF15">
    <property type="entry name" value="UBIQUITIN THIOESTERASE OTUBAIN-LIKE"/>
    <property type="match status" value="1"/>
</dbReference>
<evidence type="ECO:0000256" key="4">
    <source>
        <dbReference type="ARBA" id="ARBA00022786"/>
    </source>
</evidence>
<evidence type="ECO:0000256" key="1">
    <source>
        <dbReference type="ARBA" id="ARBA00000707"/>
    </source>
</evidence>
<dbReference type="GO" id="GO:0005634">
    <property type="term" value="C:nucleus"/>
    <property type="evidence" value="ECO:0007669"/>
    <property type="project" value="TreeGrafter"/>
</dbReference>
<dbReference type="OrthoDB" id="18915at2759"/>
<dbReference type="KEGG" id="gtt:GUITHDRAFT_120854"/>
<dbReference type="PANTHER" id="PTHR12931">
    <property type="entry name" value="UBIQUITIN THIOLESTERASE PROTEIN OTUB"/>
    <property type="match status" value="1"/>
</dbReference>
<dbReference type="InterPro" id="IPR019400">
    <property type="entry name" value="Peptidase_C65_otubain"/>
</dbReference>
<name>L1I9P6_GUITC</name>
<dbReference type="Pfam" id="PF00168">
    <property type="entry name" value="C2"/>
    <property type="match status" value="1"/>
</dbReference>
<evidence type="ECO:0000313" key="10">
    <source>
        <dbReference type="EnsemblProtists" id="EKX32976"/>
    </source>
</evidence>
<dbReference type="EC" id="3.4.19.12" evidence="2"/>
<dbReference type="PaxDb" id="55529-EKX32976"/>
<dbReference type="EMBL" id="JH993162">
    <property type="protein sequence ID" value="EKX32976.1"/>
    <property type="molecule type" value="Genomic_DNA"/>
</dbReference>
<dbReference type="CDD" id="cd22749">
    <property type="entry name" value="Otubain_C65"/>
    <property type="match status" value="1"/>
</dbReference>
<keyword evidence="5" id="KW-0378">Hydrolase</keyword>
<dbReference type="HOGENOM" id="CLU_266062_0_0_1"/>
<dbReference type="PROSITE" id="PS50004">
    <property type="entry name" value="C2"/>
    <property type="match status" value="1"/>
</dbReference>
<dbReference type="InterPro" id="IPR042468">
    <property type="entry name" value="Peptidase_C65_otubain_sub1"/>
</dbReference>
<dbReference type="InterPro" id="IPR035892">
    <property type="entry name" value="C2_domain_sf"/>
</dbReference>
<dbReference type="GO" id="GO:0006508">
    <property type="term" value="P:proteolysis"/>
    <property type="evidence" value="ECO:0007669"/>
    <property type="project" value="UniProtKB-KW"/>
</dbReference>
<keyword evidence="6" id="KW-0788">Thiol protease</keyword>
<comment type="catalytic activity">
    <reaction evidence="1">
        <text>Thiol-dependent hydrolysis of ester, thioester, amide, peptide and isopeptide bonds formed by the C-terminal Gly of ubiquitin (a 76-residue protein attached to proteins as an intracellular targeting signal).</text>
        <dbReference type="EC" id="3.4.19.12"/>
    </reaction>
</comment>
<keyword evidence="11" id="KW-1185">Reference proteome</keyword>
<reference evidence="10" key="3">
    <citation type="submission" date="2016-03" db="UniProtKB">
        <authorList>
            <consortium name="EnsemblProtists"/>
        </authorList>
    </citation>
    <scope>IDENTIFICATION</scope>
</reference>
<feature type="domain" description="C2" evidence="8">
    <location>
        <begin position="498"/>
        <end position="625"/>
    </location>
</feature>
<protein>
    <recommendedName>
        <fullName evidence="2">ubiquitinyl hydrolase 1</fullName>
        <ecNumber evidence="2">3.4.19.12</ecNumber>
    </recommendedName>
</protein>
<dbReference type="SUPFAM" id="SSF49562">
    <property type="entry name" value="C2 domain (Calcium/lipid-binding domain, CaLB)"/>
    <property type="match status" value="1"/>
</dbReference>
<dbReference type="STRING" id="905079.L1I9P6"/>
<dbReference type="Pfam" id="PF10275">
    <property type="entry name" value="Peptidase_C65"/>
    <property type="match status" value="1"/>
</dbReference>
<dbReference type="SUPFAM" id="SSF54001">
    <property type="entry name" value="Cysteine proteinases"/>
    <property type="match status" value="1"/>
</dbReference>
<evidence type="ECO:0000256" key="6">
    <source>
        <dbReference type="ARBA" id="ARBA00022807"/>
    </source>
</evidence>
<dbReference type="Gene3D" id="2.60.40.150">
    <property type="entry name" value="C2 domain"/>
    <property type="match status" value="1"/>
</dbReference>
<evidence type="ECO:0000259" key="8">
    <source>
        <dbReference type="PROSITE" id="PS50004"/>
    </source>
</evidence>
<dbReference type="RefSeq" id="XP_005819956.1">
    <property type="nucleotide sequence ID" value="XM_005819899.1"/>
</dbReference>
<reference evidence="9 11" key="1">
    <citation type="journal article" date="2012" name="Nature">
        <title>Algal genomes reveal evolutionary mosaicism and the fate of nucleomorphs.</title>
        <authorList>
            <consortium name="DOE Joint Genome Institute"/>
            <person name="Curtis B.A."/>
            <person name="Tanifuji G."/>
            <person name="Burki F."/>
            <person name="Gruber A."/>
            <person name="Irimia M."/>
            <person name="Maruyama S."/>
            <person name="Arias M.C."/>
            <person name="Ball S.G."/>
            <person name="Gile G.H."/>
            <person name="Hirakawa Y."/>
            <person name="Hopkins J.F."/>
            <person name="Kuo A."/>
            <person name="Rensing S.A."/>
            <person name="Schmutz J."/>
            <person name="Symeonidi A."/>
            <person name="Elias M."/>
            <person name="Eveleigh R.J."/>
            <person name="Herman E.K."/>
            <person name="Klute M.J."/>
            <person name="Nakayama T."/>
            <person name="Obornik M."/>
            <person name="Reyes-Prieto A."/>
            <person name="Armbrust E.V."/>
            <person name="Aves S.J."/>
            <person name="Beiko R.G."/>
            <person name="Coutinho P."/>
            <person name="Dacks J.B."/>
            <person name="Durnford D.G."/>
            <person name="Fast N.M."/>
            <person name="Green B.R."/>
            <person name="Grisdale C.J."/>
            <person name="Hempel F."/>
            <person name="Henrissat B."/>
            <person name="Hoppner M.P."/>
            <person name="Ishida K."/>
            <person name="Kim E."/>
            <person name="Koreny L."/>
            <person name="Kroth P.G."/>
            <person name="Liu Y."/>
            <person name="Malik S.B."/>
            <person name="Maier U.G."/>
            <person name="McRose D."/>
            <person name="Mock T."/>
            <person name="Neilson J.A."/>
            <person name="Onodera N.T."/>
            <person name="Poole A.M."/>
            <person name="Pritham E.J."/>
            <person name="Richards T.A."/>
            <person name="Rocap G."/>
            <person name="Roy S.W."/>
            <person name="Sarai C."/>
            <person name="Schaack S."/>
            <person name="Shirato S."/>
            <person name="Slamovits C.H."/>
            <person name="Spencer D.F."/>
            <person name="Suzuki S."/>
            <person name="Worden A.Z."/>
            <person name="Zauner S."/>
            <person name="Barry K."/>
            <person name="Bell C."/>
            <person name="Bharti A.K."/>
            <person name="Crow J.A."/>
            <person name="Grimwood J."/>
            <person name="Kramer R."/>
            <person name="Lindquist E."/>
            <person name="Lucas S."/>
            <person name="Salamov A."/>
            <person name="McFadden G.I."/>
            <person name="Lane C.E."/>
            <person name="Keeling P.J."/>
            <person name="Gray M.W."/>
            <person name="Grigoriev I.V."/>
            <person name="Archibald J.M."/>
        </authorList>
    </citation>
    <scope>NUCLEOTIDE SEQUENCE</scope>
    <source>
        <strain evidence="9 11">CCMP2712</strain>
    </source>
</reference>
<dbReference type="GO" id="GO:0071108">
    <property type="term" value="P:protein K48-linked deubiquitination"/>
    <property type="evidence" value="ECO:0007669"/>
    <property type="project" value="TreeGrafter"/>
</dbReference>
<dbReference type="InterPro" id="IPR038765">
    <property type="entry name" value="Papain-like_cys_pep_sf"/>
</dbReference>
<dbReference type="Proteomes" id="UP000011087">
    <property type="component" value="Unassembled WGS sequence"/>
</dbReference>
<dbReference type="eggNOG" id="KOG3991">
    <property type="taxonomic scope" value="Eukaryota"/>
</dbReference>
<keyword evidence="3" id="KW-0645">Protease</keyword>
<dbReference type="Gene3D" id="3.30.200.60">
    <property type="entry name" value="Peptidase C65 Otubain, subdomain 1"/>
    <property type="match status" value="1"/>
</dbReference>
<reference evidence="11" key="2">
    <citation type="submission" date="2012-11" db="EMBL/GenBank/DDBJ databases">
        <authorList>
            <person name="Kuo A."/>
            <person name="Curtis B.A."/>
            <person name="Tanifuji G."/>
            <person name="Burki F."/>
            <person name="Gruber A."/>
            <person name="Irimia M."/>
            <person name="Maruyama S."/>
            <person name="Arias M.C."/>
            <person name="Ball S.G."/>
            <person name="Gile G.H."/>
            <person name="Hirakawa Y."/>
            <person name="Hopkins J.F."/>
            <person name="Rensing S.A."/>
            <person name="Schmutz J."/>
            <person name="Symeonidi A."/>
            <person name="Elias M."/>
            <person name="Eveleigh R.J."/>
            <person name="Herman E.K."/>
            <person name="Klute M.J."/>
            <person name="Nakayama T."/>
            <person name="Obornik M."/>
            <person name="Reyes-Prieto A."/>
            <person name="Armbrust E.V."/>
            <person name="Aves S.J."/>
            <person name="Beiko R.G."/>
            <person name="Coutinho P."/>
            <person name="Dacks J.B."/>
            <person name="Durnford D.G."/>
            <person name="Fast N.M."/>
            <person name="Green B.R."/>
            <person name="Grisdale C."/>
            <person name="Hempe F."/>
            <person name="Henrissat B."/>
            <person name="Hoppner M.P."/>
            <person name="Ishida K.-I."/>
            <person name="Kim E."/>
            <person name="Koreny L."/>
            <person name="Kroth P.G."/>
            <person name="Liu Y."/>
            <person name="Malik S.-B."/>
            <person name="Maier U.G."/>
            <person name="McRose D."/>
            <person name="Mock T."/>
            <person name="Neilson J.A."/>
            <person name="Onodera N.T."/>
            <person name="Poole A.M."/>
            <person name="Pritham E.J."/>
            <person name="Richards T.A."/>
            <person name="Rocap G."/>
            <person name="Roy S.W."/>
            <person name="Sarai C."/>
            <person name="Schaack S."/>
            <person name="Shirato S."/>
            <person name="Slamovits C.H."/>
            <person name="Spencer D.F."/>
            <person name="Suzuki S."/>
            <person name="Worden A.Z."/>
            <person name="Zauner S."/>
            <person name="Barry K."/>
            <person name="Bell C."/>
            <person name="Bharti A.K."/>
            <person name="Crow J.A."/>
            <person name="Grimwood J."/>
            <person name="Kramer R."/>
            <person name="Lindquist E."/>
            <person name="Lucas S."/>
            <person name="Salamov A."/>
            <person name="McFadden G.I."/>
            <person name="Lane C.E."/>
            <person name="Keeling P.J."/>
            <person name="Gray M.W."/>
            <person name="Grigoriev I.V."/>
            <person name="Archibald J.M."/>
        </authorList>
    </citation>
    <scope>NUCLEOTIDE SEQUENCE</scope>
    <source>
        <strain evidence="11">CCMP2712</strain>
    </source>
</reference>
<dbReference type="AlphaFoldDB" id="L1I9P6"/>
<gene>
    <name evidence="9" type="ORF">GUITHDRAFT_120854</name>
</gene>
<evidence type="ECO:0000256" key="2">
    <source>
        <dbReference type="ARBA" id="ARBA00012759"/>
    </source>
</evidence>
<evidence type="ECO:0000256" key="7">
    <source>
        <dbReference type="SAM" id="MobiDB-lite"/>
    </source>
</evidence>
<dbReference type="InterPro" id="IPR042467">
    <property type="entry name" value="Peptidase_C65_otubain_sub2"/>
</dbReference>
<evidence type="ECO:0000313" key="11">
    <source>
        <dbReference type="Proteomes" id="UP000011087"/>
    </source>
</evidence>
<dbReference type="InterPro" id="IPR000008">
    <property type="entry name" value="C2_dom"/>
</dbReference>
<evidence type="ECO:0000313" key="9">
    <source>
        <dbReference type="EMBL" id="EKX32976.1"/>
    </source>
</evidence>
<dbReference type="EnsemblProtists" id="EKX32976">
    <property type="protein sequence ID" value="EKX32976"/>
    <property type="gene ID" value="GUITHDRAFT_120854"/>
</dbReference>
<sequence length="1248" mass="140532">MEEEEKEMMGRVRKMPHEREEFSGLLAESAIRKEMKALLQQGPLKRQGSPKQIELKSGAMIDSRKQAEMIRLLQDKKIFASIVVDVDPDEDAEIVVPLCSCAGKAAEHGVATLSIPRGCFLRRVKLRVTLARLLDKGLQISRLLPFLTRSQRLTQVASVAVAIEQLPDEDGKPNSDTFECPVTVRLPHFCSLEHVNDWVCPAVNSSELGFAFLADWQTSDVHQLRRDLEEQLLVILQQRLKPRGNAAEGSGDISEAWMEDKIRFLDAIGSDIKEVEDMDCKLRWMQELVQLELDAFLEEMECMQSLDWQMIVLGKSLAKERELAHQQKLRMLSKNVELRTRESRIRAELAGMLNHCLETFAGFSSSSPRRILELSGNYHHRLAQVELRGPGMLFLTSSSQIQDRVFYRLLLETPQTSGRSFPPRLMEEELLGGLLTVSLLPCPPAPRRGNLLLLDEGQRQLPRAATITRVSLSLAESDVSDPPEVLGGGGGGYRWEGLDVEVETFVSVREKELYGHLSLSLLAARELHIKDSAILPSCFCRVTLDGQQRETKTVKGSHDPVWHVNLFLEVSKRCVGGRDKQLRELFGFLLLEFFHRDLQDVSLPLGRLKLPLADLVDQPPKEAWFPLDDRTGAQVQLRVWLQRLGTRGGRLTGMESFGRGVAKAIMLNRITGGRRRDEFTAPPPLSQHKQAEKDSLPQHPRVPKLLLSSLRTILDSQDSRSSSARPVASLGSLSSPRTRWRLPVANSLHSNLASLAADQHVTLKLQMSCEGWKQTRLFCSNPFQLVNEQQSEQEEWTESAAPTWRGAGDFREEVMKESFWESRAQFVCINYCQEDELVAQRVAGALSVLFPFSFIRHPLRLKDLSFAHAHDVPILPILTDLEVEQLLTADVAIVLAGLPRVYVSSGGEEAKERMEHSIQGAFTPRSSLNINHGVSSHLRHLFGRKSQEEIADFVHEPLVREPAWTEVCRERVRQELEEQQEAEERENRGVYHPGNKMCGMYLRGGSVAGEENKLSHTPCIGNLQGFEVLEKFYSTGEGNEVFRRKLSSLRSVYGKGFRAVKGDGNCFIRGYMFAVLQSLLSLPRQEASGFKGILTAYNIMMLDKQLGLGYSGLAVSDFYEDMLNEVTLIEEGSMTEEMLEDNFNLLSFSNSLVTFTRLVCSCYIQQHPQHFAPFLGIDTSDTDAMKREVRDFCLREVEPLEREVDQVQIIALTSAFGFGVRVAHLDRSDGPLNFHGDPPISSPLFSSP</sequence>
<organism evidence="9">
    <name type="scientific">Guillardia theta (strain CCMP2712)</name>
    <name type="common">Cryptophyte</name>
    <dbReference type="NCBI Taxonomy" id="905079"/>
    <lineage>
        <taxon>Eukaryota</taxon>
        <taxon>Cryptophyceae</taxon>
        <taxon>Pyrenomonadales</taxon>
        <taxon>Geminigeraceae</taxon>
        <taxon>Guillardia</taxon>
    </lineage>
</organism>